<dbReference type="PANTHER" id="PTHR48207">
    <property type="entry name" value="SUCCINATE--HYDROXYMETHYLGLUTARATE COA-TRANSFERASE"/>
    <property type="match status" value="1"/>
</dbReference>
<dbReference type="Pfam" id="PF02515">
    <property type="entry name" value="CoA_transf_3"/>
    <property type="match status" value="1"/>
</dbReference>
<evidence type="ECO:0000256" key="1">
    <source>
        <dbReference type="ARBA" id="ARBA00022679"/>
    </source>
</evidence>
<gene>
    <name evidence="3" type="primary">bbsF_6</name>
    <name evidence="3" type="ORF">BIN_B_05085</name>
    <name evidence="2" type="ORF">NIIDMKKI_75020</name>
</gene>
<dbReference type="InterPro" id="IPR044855">
    <property type="entry name" value="CoA-Trfase_III_dom3_sf"/>
</dbReference>
<dbReference type="Gene3D" id="3.30.1540.10">
    <property type="entry name" value="formyl-coa transferase, domain 3"/>
    <property type="match status" value="1"/>
</dbReference>
<dbReference type="EMBL" id="AP023343">
    <property type="protein sequence ID" value="BCI92296.1"/>
    <property type="molecule type" value="Genomic_DNA"/>
</dbReference>
<proteinExistence type="predicted"/>
<name>A0A653F6L1_MYCKA</name>
<dbReference type="InterPro" id="IPR023606">
    <property type="entry name" value="CoA-Trfase_III_dom_1_sf"/>
</dbReference>
<evidence type="ECO:0000313" key="3">
    <source>
        <dbReference type="EMBL" id="VTP05243.1"/>
    </source>
</evidence>
<dbReference type="SUPFAM" id="SSF89796">
    <property type="entry name" value="CoA-transferase family III (CaiB/BaiF)"/>
    <property type="match status" value="1"/>
</dbReference>
<reference evidence="2 4" key="2">
    <citation type="submission" date="2020-07" db="EMBL/GenBank/DDBJ databases">
        <title>Mycobacterium kansasii (former subtype) with zoonotic potential isolated from diseased indoor pet cat, Japan.</title>
        <authorList>
            <person name="Fukano H."/>
            <person name="Terazono T."/>
            <person name="Hoshino Y."/>
        </authorList>
    </citation>
    <scope>NUCLEOTIDE SEQUENCE [LARGE SCALE GENOMIC DNA]</scope>
    <source>
        <strain evidence="2 4">Kuro-I</strain>
    </source>
</reference>
<accession>A0A653F6L1</accession>
<sequence length="391" mass="41542">MMNGFAARPLSSLLVADFSRVLAGPFCTMTLGDLGAEIVKIEPPGGDDTRSWGPPFVADQSAYYLSVNRNKRSIVLDLHDAEDLRVARALAERADVLVENFRPGTMARFGLDEPVVRAVNPALVYCSISAFGTAAGRELAGYDLLVQALGGLMSITGVDGDSPTKVGAALVDVLAGLFATVGILAALRARDRSGRGQHVEINLMSALLSALANQSAGFVLAEQIPRAMGNGHASIAPYDSYPTGDGTIVLAVGNDKQFGRLCEALGISGLARDPRFVTNELRVRNRAPLREHLEGALATESAEHWTKTLSARGVPAGAVNNIAEAIALAERLGLHPIRNTEDGDALGRQVASPIKLSATPVTYRTRAPRLGEHSNDIRAWVARLKPRRKTA</sequence>
<keyword evidence="1 3" id="KW-0808">Transferase</keyword>
<dbReference type="AlphaFoldDB" id="A0A653F6L1"/>
<dbReference type="EMBL" id="LR589387">
    <property type="protein sequence ID" value="VTP05243.1"/>
    <property type="molecule type" value="Genomic_DNA"/>
</dbReference>
<dbReference type="PANTHER" id="PTHR48207:SF3">
    <property type="entry name" value="SUCCINATE--HYDROXYMETHYLGLUTARATE COA-TRANSFERASE"/>
    <property type="match status" value="1"/>
</dbReference>
<evidence type="ECO:0000313" key="2">
    <source>
        <dbReference type="EMBL" id="BCI92296.1"/>
    </source>
</evidence>
<dbReference type="Gene3D" id="3.40.50.10540">
    <property type="entry name" value="Crotonobetainyl-coa:carnitine coa-transferase, domain 1"/>
    <property type="match status" value="1"/>
</dbReference>
<dbReference type="Proteomes" id="UP000516380">
    <property type="component" value="Chromosome"/>
</dbReference>
<keyword evidence="4" id="KW-1185">Reference proteome</keyword>
<reference evidence="3" key="1">
    <citation type="submission" date="2019-05" db="EMBL/GenBank/DDBJ databases">
        <authorList>
            <person name="Naeem R."/>
            <person name="Antony C."/>
            <person name="Guan Q."/>
        </authorList>
    </citation>
    <scope>NUCLEOTIDE SEQUENCE</scope>
    <source>
        <strain evidence="3">3</strain>
    </source>
</reference>
<protein>
    <submittedName>
        <fullName evidence="2">Putative L-carnitine dehydratase</fullName>
    </submittedName>
    <submittedName>
        <fullName evidence="3">Succinyl-CoA:(R)-benzylsuccinate CoA-transferase subunit BbsF</fullName>
    </submittedName>
</protein>
<dbReference type="InterPro" id="IPR050483">
    <property type="entry name" value="CoA-transferase_III_domain"/>
</dbReference>
<dbReference type="GO" id="GO:0008410">
    <property type="term" value="F:CoA-transferase activity"/>
    <property type="evidence" value="ECO:0007669"/>
    <property type="project" value="TreeGrafter"/>
</dbReference>
<dbReference type="InterPro" id="IPR003673">
    <property type="entry name" value="CoA-Trfase_fam_III"/>
</dbReference>
<organism evidence="3">
    <name type="scientific">Mycobacterium kansasii</name>
    <dbReference type="NCBI Taxonomy" id="1768"/>
    <lineage>
        <taxon>Bacteria</taxon>
        <taxon>Bacillati</taxon>
        <taxon>Actinomycetota</taxon>
        <taxon>Actinomycetes</taxon>
        <taxon>Mycobacteriales</taxon>
        <taxon>Mycobacteriaceae</taxon>
        <taxon>Mycobacterium</taxon>
    </lineage>
</organism>
<evidence type="ECO:0000313" key="4">
    <source>
        <dbReference type="Proteomes" id="UP000516380"/>
    </source>
</evidence>